<dbReference type="GO" id="GO:0004712">
    <property type="term" value="F:protein serine/threonine/tyrosine kinase activity"/>
    <property type="evidence" value="ECO:0007669"/>
    <property type="project" value="UniProtKB-UniRule"/>
</dbReference>
<evidence type="ECO:0000256" key="14">
    <source>
        <dbReference type="HAMAP-Rule" id="MF_01249"/>
    </source>
</evidence>
<evidence type="ECO:0000256" key="9">
    <source>
        <dbReference type="ARBA" id="ARBA00022777"/>
    </source>
</evidence>
<comment type="cofactor">
    <cofactor evidence="2 14">
        <name>Mg(2+)</name>
        <dbReference type="ChEBI" id="CHEBI:18420"/>
    </cofactor>
</comment>
<dbReference type="HAMAP" id="MF_01249">
    <property type="entry name" value="HPr_kinase"/>
    <property type="match status" value="1"/>
</dbReference>
<dbReference type="Pfam" id="PF07475">
    <property type="entry name" value="Hpr_kinase_C"/>
    <property type="match status" value="1"/>
</dbReference>
<dbReference type="InterPro" id="IPR027417">
    <property type="entry name" value="P-loop_NTPase"/>
</dbReference>
<dbReference type="OrthoDB" id="9778803at2"/>
<dbReference type="GO" id="GO:0006109">
    <property type="term" value="P:regulation of carbohydrate metabolic process"/>
    <property type="evidence" value="ECO:0007669"/>
    <property type="project" value="UniProtKB-UniRule"/>
</dbReference>
<dbReference type="Gene3D" id="3.40.50.300">
    <property type="entry name" value="P-loop containing nucleotide triphosphate hydrolases"/>
    <property type="match status" value="1"/>
</dbReference>
<keyword evidence="11 14" id="KW-0460">Magnesium</keyword>
<evidence type="ECO:0000256" key="1">
    <source>
        <dbReference type="ARBA" id="ARBA00001120"/>
    </source>
</evidence>
<dbReference type="GO" id="GO:0005524">
    <property type="term" value="F:ATP binding"/>
    <property type="evidence" value="ECO:0007669"/>
    <property type="project" value="UniProtKB-UniRule"/>
</dbReference>
<dbReference type="GO" id="GO:0004674">
    <property type="term" value="F:protein serine/threonine kinase activity"/>
    <property type="evidence" value="ECO:0007669"/>
    <property type="project" value="UniProtKB-KW"/>
</dbReference>
<dbReference type="EMBL" id="CYHH01000009">
    <property type="protein sequence ID" value="CUB07622.1"/>
    <property type="molecule type" value="Genomic_DNA"/>
</dbReference>
<feature type="binding site" evidence="14">
    <location>
        <position position="162"/>
    </location>
    <ligand>
        <name>Mg(2+)</name>
        <dbReference type="ChEBI" id="CHEBI:18420"/>
    </ligand>
</feature>
<dbReference type="EC" id="2.7.4.-" evidence="14"/>
<evidence type="ECO:0000313" key="17">
    <source>
        <dbReference type="EMBL" id="CUB07622.1"/>
    </source>
</evidence>
<evidence type="ECO:0000256" key="3">
    <source>
        <dbReference type="ARBA" id="ARBA00006883"/>
    </source>
</evidence>
<evidence type="ECO:0000256" key="13">
    <source>
        <dbReference type="ARBA" id="ARBA00047657"/>
    </source>
</evidence>
<comment type="function">
    <text evidence="14">Catalyzes the ATP- as well as the pyrophosphate-dependent phosphorylation of a specific serine residue in HPr, a phosphocarrier protein of the phosphoenolpyruvate-dependent sugar phosphotransferase system (PTS). HprK/P also catalyzes the pyrophosphate-producing, inorganic phosphate-dependent dephosphorylation (phosphorolysis) of seryl-phosphorylated HPr (P-Ser-HPr).</text>
</comment>
<comment type="domain">
    <text evidence="14">The Walker A ATP-binding motif also binds Pi and PPi.</text>
</comment>
<keyword evidence="6 14" id="KW-0808">Transferase</keyword>
<evidence type="ECO:0000256" key="4">
    <source>
        <dbReference type="ARBA" id="ARBA00011643"/>
    </source>
</evidence>
<keyword evidence="10 14" id="KW-0067">ATP-binding</keyword>
<dbReference type="NCBIfam" id="TIGR00679">
    <property type="entry name" value="hpr-ser"/>
    <property type="match status" value="1"/>
</dbReference>
<comment type="catalytic activity">
    <reaction evidence="13 14">
        <text>[HPr protein]-O-phospho-L-serine + phosphate + H(+) = [HPr protein]-L-serine + diphosphate</text>
        <dbReference type="Rhea" id="RHEA:46604"/>
        <dbReference type="Rhea" id="RHEA-COMP:11602"/>
        <dbReference type="Rhea" id="RHEA-COMP:11603"/>
        <dbReference type="ChEBI" id="CHEBI:15378"/>
        <dbReference type="ChEBI" id="CHEBI:29999"/>
        <dbReference type="ChEBI" id="CHEBI:33019"/>
        <dbReference type="ChEBI" id="CHEBI:43474"/>
        <dbReference type="ChEBI" id="CHEBI:83421"/>
    </reaction>
</comment>
<evidence type="ECO:0000256" key="12">
    <source>
        <dbReference type="ARBA" id="ARBA00023268"/>
    </source>
</evidence>
<feature type="active site" description="Proton acceptor; for phosphorylation activity. Proton donor; for dephosphorylation activity" evidence="14">
    <location>
        <position position="179"/>
    </location>
</feature>
<comment type="caution">
    <text evidence="14">Lacks conserved residue(s) required for the propagation of feature annotation.</text>
</comment>
<keyword evidence="5 14" id="KW-0723">Serine/threonine-protein kinase</keyword>
<feature type="binding site" evidence="14">
    <location>
        <position position="204"/>
    </location>
    <ligand>
        <name>Mg(2+)</name>
        <dbReference type="ChEBI" id="CHEBI:18420"/>
    </ligand>
</feature>
<feature type="domain" description="HPr(Ser) kinase/phosphorylase N-terminal" evidence="15">
    <location>
        <begin position="40"/>
        <end position="129"/>
    </location>
</feature>
<name>A0A0K6IWD4_9PROT</name>
<dbReference type="GO" id="GO:0000287">
    <property type="term" value="F:magnesium ion binding"/>
    <property type="evidence" value="ECO:0007669"/>
    <property type="project" value="UniProtKB-UniRule"/>
</dbReference>
<dbReference type="GO" id="GO:0000155">
    <property type="term" value="F:phosphorelay sensor kinase activity"/>
    <property type="evidence" value="ECO:0007669"/>
    <property type="project" value="InterPro"/>
</dbReference>
<keyword evidence="18" id="KW-1185">Reference proteome</keyword>
<comment type="subunit">
    <text evidence="4 14">Homohexamer.</text>
</comment>
<evidence type="ECO:0000313" key="18">
    <source>
        <dbReference type="Proteomes" id="UP000182108"/>
    </source>
</evidence>
<feature type="active site" evidence="14">
    <location>
        <position position="140"/>
    </location>
</feature>
<feature type="active site" evidence="14">
    <location>
        <position position="246"/>
    </location>
</feature>
<dbReference type="PANTHER" id="PTHR30305:SF1">
    <property type="entry name" value="HPR KINASE_PHOSPHORYLASE"/>
    <property type="match status" value="1"/>
</dbReference>
<dbReference type="InterPro" id="IPR011126">
    <property type="entry name" value="Hpr_kin/Pase_Hpr_N"/>
</dbReference>
<gene>
    <name evidence="14" type="primary">hprK</name>
    <name evidence="17" type="ORF">Ga0061068_10951</name>
</gene>
<keyword evidence="7 14" id="KW-0479">Metal-binding</keyword>
<dbReference type="Gene3D" id="3.40.1390.20">
    <property type="entry name" value="HprK N-terminal domain-like"/>
    <property type="match status" value="1"/>
</dbReference>
<proteinExistence type="inferred from homology"/>
<protein>
    <recommendedName>
        <fullName evidence="14">HPr kinase/phosphorylase</fullName>
        <shortName evidence="14">HPrK/P</shortName>
        <ecNumber evidence="14">2.7.11.-</ecNumber>
        <ecNumber evidence="14">2.7.4.-</ecNumber>
    </recommendedName>
    <alternativeName>
        <fullName evidence="14">HPr(Ser) kinase/phosphorylase</fullName>
    </alternativeName>
</protein>
<dbReference type="CDD" id="cd01918">
    <property type="entry name" value="HprK_C"/>
    <property type="match status" value="1"/>
</dbReference>
<dbReference type="SUPFAM" id="SSF53795">
    <property type="entry name" value="PEP carboxykinase-like"/>
    <property type="match status" value="1"/>
</dbReference>
<evidence type="ECO:0000256" key="7">
    <source>
        <dbReference type="ARBA" id="ARBA00022723"/>
    </source>
</evidence>
<evidence type="ECO:0000256" key="11">
    <source>
        <dbReference type="ARBA" id="ARBA00022842"/>
    </source>
</evidence>
<evidence type="ECO:0000256" key="6">
    <source>
        <dbReference type="ARBA" id="ARBA00022679"/>
    </source>
</evidence>
<dbReference type="SUPFAM" id="SSF75138">
    <property type="entry name" value="HprK N-terminal domain-like"/>
    <property type="match status" value="1"/>
</dbReference>
<dbReference type="EC" id="2.7.11.-" evidence="14"/>
<feature type="region of interest" description="Important for the catalytic mechanism of dephosphorylation" evidence="14">
    <location>
        <begin position="267"/>
        <end position="272"/>
    </location>
</feature>
<keyword evidence="9 14" id="KW-0418">Kinase</keyword>
<evidence type="ECO:0000259" key="15">
    <source>
        <dbReference type="Pfam" id="PF02603"/>
    </source>
</evidence>
<dbReference type="InterPro" id="IPR003755">
    <property type="entry name" value="HPr(Ser)_kin/Pase"/>
</dbReference>
<keyword evidence="8 14" id="KW-0547">Nucleotide-binding</keyword>
<sequence>MRETTLRAVIEAIAPELHLHHLAGSLERKLAVLDERLWPADLVGHLNLIHPGRVQIVGAAEMAWARRLGQKRIAHHLSEIFAAKPPALIVADGCTPPPILEALCRAHDVALFTTDRPSAEVIDRLRHHLSRVLAEREMRHGVLMDVLGLGVFITGDPGTGKSELALELISRGHGLVADDMVEFARISPTVLEGRCPPLLQNYLEVRGLGLLDIRTIFGETALRRRMRLRLIVHLRRLLPGEPPPPRLEMEQVTEEILGVPIPKATLPVAAGRNLAVLLEAAVRATILRLRGIDSTREFIDRHNALLAQQSSTEADPHANP</sequence>
<evidence type="ECO:0000259" key="16">
    <source>
        <dbReference type="Pfam" id="PF07475"/>
    </source>
</evidence>
<keyword evidence="12 14" id="KW-0511">Multifunctional enzyme</keyword>
<feature type="region of interest" description="Important for the catalytic mechanism of both phosphorylation and dephosphorylation" evidence="14">
    <location>
        <begin position="203"/>
        <end position="212"/>
    </location>
</feature>
<dbReference type="InterPro" id="IPR011104">
    <property type="entry name" value="Hpr_kin/Pase_C"/>
</dbReference>
<dbReference type="InterPro" id="IPR028979">
    <property type="entry name" value="Ser_kin/Pase_Hpr-like_N_sf"/>
</dbReference>
<organism evidence="17 18">
    <name type="scientific">Tepidiphilus thermophilus</name>
    <dbReference type="NCBI Taxonomy" id="876478"/>
    <lineage>
        <taxon>Bacteria</taxon>
        <taxon>Pseudomonadati</taxon>
        <taxon>Pseudomonadota</taxon>
        <taxon>Hydrogenophilia</taxon>
        <taxon>Hydrogenophilales</taxon>
        <taxon>Hydrogenophilaceae</taxon>
        <taxon>Tepidiphilus</taxon>
    </lineage>
</organism>
<dbReference type="FunFam" id="3.40.50.300:FF:000174">
    <property type="entry name" value="HPr kinase/phosphorylase"/>
    <property type="match status" value="1"/>
</dbReference>
<evidence type="ECO:0000256" key="2">
    <source>
        <dbReference type="ARBA" id="ARBA00001946"/>
    </source>
</evidence>
<comment type="miscellaneous">
    <text evidence="14">Both phosphorylation and phosphorolysis are carried out by the same active site and suggest a common mechanism for both reactions.</text>
</comment>
<evidence type="ECO:0000256" key="8">
    <source>
        <dbReference type="ARBA" id="ARBA00022741"/>
    </source>
</evidence>
<dbReference type="Pfam" id="PF02603">
    <property type="entry name" value="Hpr_kinase_N"/>
    <property type="match status" value="1"/>
</dbReference>
<comment type="catalytic activity">
    <reaction evidence="1 14">
        <text>[HPr protein]-L-serine + ATP = [HPr protein]-O-phospho-L-serine + ADP + H(+)</text>
        <dbReference type="Rhea" id="RHEA:46600"/>
        <dbReference type="Rhea" id="RHEA-COMP:11602"/>
        <dbReference type="Rhea" id="RHEA-COMP:11603"/>
        <dbReference type="ChEBI" id="CHEBI:15378"/>
        <dbReference type="ChEBI" id="CHEBI:29999"/>
        <dbReference type="ChEBI" id="CHEBI:30616"/>
        <dbReference type="ChEBI" id="CHEBI:83421"/>
        <dbReference type="ChEBI" id="CHEBI:456216"/>
    </reaction>
</comment>
<dbReference type="AlphaFoldDB" id="A0A0K6IWD4"/>
<dbReference type="PANTHER" id="PTHR30305">
    <property type="entry name" value="PROTEIN YJDM-RELATED"/>
    <property type="match status" value="1"/>
</dbReference>
<evidence type="ECO:0000256" key="5">
    <source>
        <dbReference type="ARBA" id="ARBA00022527"/>
    </source>
</evidence>
<comment type="similarity">
    <text evidence="3 14">Belongs to the HPrK/P family.</text>
</comment>
<reference evidence="18" key="1">
    <citation type="submission" date="2015-08" db="EMBL/GenBank/DDBJ databases">
        <authorList>
            <person name="Babu N.S."/>
            <person name="Beckwith C.J."/>
            <person name="Beseler K.G."/>
            <person name="Brison A."/>
            <person name="Carone J.V."/>
            <person name="Caskin T.P."/>
            <person name="Diamond M."/>
            <person name="Durham M.E."/>
            <person name="Foxe J.M."/>
            <person name="Go M."/>
            <person name="Henderson B.A."/>
            <person name="Jones I.B."/>
            <person name="McGettigan J.A."/>
            <person name="Micheletti S.J."/>
            <person name="Nasrallah M.E."/>
            <person name="Ortiz D."/>
            <person name="Piller C.R."/>
            <person name="Privatt S.R."/>
            <person name="Schneider S.L."/>
            <person name="Sharp S."/>
            <person name="Smith T.C."/>
            <person name="Stanton J.D."/>
            <person name="Ullery H.E."/>
            <person name="Wilson R.J."/>
            <person name="Serrano M.G."/>
            <person name="Buck G."/>
            <person name="Lee V."/>
            <person name="Wang Y."/>
            <person name="Carvalho R."/>
            <person name="Voegtly L."/>
            <person name="Shi R."/>
            <person name="Duckworth R."/>
            <person name="Johnson A."/>
            <person name="Loviza R."/>
            <person name="Walstead R."/>
            <person name="Shah Z."/>
            <person name="Kiflezghi M."/>
            <person name="Wade K."/>
            <person name="Ball S.L."/>
            <person name="Bradley K.W."/>
            <person name="Asai D.J."/>
            <person name="Bowman C.A."/>
            <person name="Russell D.A."/>
            <person name="Pope W.H."/>
            <person name="Jacobs-Sera D."/>
            <person name="Hendrix R.W."/>
            <person name="Hatfull G.F."/>
        </authorList>
    </citation>
    <scope>NUCLEOTIDE SEQUENCE [LARGE SCALE GENOMIC DNA]</scope>
    <source>
        <strain evidence="18">JCM 19170</strain>
    </source>
</reference>
<accession>A0A0K6IWD4</accession>
<dbReference type="RefSeq" id="WP_055423900.1">
    <property type="nucleotide sequence ID" value="NZ_CYHH01000009.1"/>
</dbReference>
<feature type="active site" evidence="14">
    <location>
        <position position="161"/>
    </location>
</feature>
<feature type="domain" description="HPr kinase/phosphorylase C-terminal" evidence="16">
    <location>
        <begin position="133"/>
        <end position="301"/>
    </location>
</feature>
<dbReference type="Proteomes" id="UP000182108">
    <property type="component" value="Unassembled WGS sequence"/>
</dbReference>
<evidence type="ECO:0000256" key="10">
    <source>
        <dbReference type="ARBA" id="ARBA00022840"/>
    </source>
</evidence>